<dbReference type="EMBL" id="JAEPRC010000073">
    <property type="protein sequence ID" value="KAG2211023.1"/>
    <property type="molecule type" value="Genomic_DNA"/>
</dbReference>
<accession>A0A8H7RI84</accession>
<name>A0A8H7RI84_9FUNG</name>
<sequence length="545" mass="58956">MVYIKNHFQSLQIQNYQSNKMKFATLLAGTAAAVLFLLDNVGAAPTNIEARAANASSNKVVIGYFPNWLYTDYPPSKIDFSGYTHILYAFALQVSGNTPIWADNGIFDVDVEYNFQTLVKLANAAGTKVVVSVGGWSGGTKFSPMVASPTARAEFIKWNTDFIAKYNTAGVDLDWEYPTAAGPGCNDYSPNDITNYLTLIKELRTSLNTLFPNSYKEITMAVHVLPWGGEEDVDDVSVFVPYVDRFHVMAFDINGAWNSISGPNAPFHAESGQGYQYGFVEGINYWHSAGVPYNKLVGGVPFYGRAQTLTVTSNPTTQYNPAISPNAPLGDSDDGPYTNAYCSLDSSPASGEWKYKNLRSQGVLTSPTLAASPWIRHFDNITQTPWLYNPTNKQYISYDDPVSIGVKTQWAIDNGLAGLFCWSVEQDNGELLAAMKPILNGNISPPTSSTTTGSTKTATTTIIKPTSTTSTKTSSVSTTKTTSTATITPVGNCAGVATFNAATAYNGGSKVTYNGGLYTANWWTQGEIPSPDAPAWAAWKYVSAC</sequence>
<dbReference type="PROSITE" id="PS51910">
    <property type="entry name" value="GH18_2"/>
    <property type="match status" value="1"/>
</dbReference>
<dbReference type="OrthoDB" id="76388at2759"/>
<dbReference type="Gene3D" id="3.20.20.80">
    <property type="entry name" value="Glycosidases"/>
    <property type="match status" value="1"/>
</dbReference>
<feature type="domain" description="GH18" evidence="3">
    <location>
        <begin position="59"/>
        <end position="442"/>
    </location>
</feature>
<dbReference type="Proteomes" id="UP000650833">
    <property type="component" value="Unassembled WGS sequence"/>
</dbReference>
<dbReference type="InterPro" id="IPR001223">
    <property type="entry name" value="Glyco_hydro18_cat"/>
</dbReference>
<dbReference type="Pfam" id="PF00704">
    <property type="entry name" value="Glyco_hydro_18"/>
    <property type="match status" value="1"/>
</dbReference>
<dbReference type="GO" id="GO:0006032">
    <property type="term" value="P:chitin catabolic process"/>
    <property type="evidence" value="ECO:0007669"/>
    <property type="project" value="TreeGrafter"/>
</dbReference>
<dbReference type="InterPro" id="IPR017853">
    <property type="entry name" value="GH"/>
</dbReference>
<dbReference type="GO" id="GO:0004568">
    <property type="term" value="F:chitinase activity"/>
    <property type="evidence" value="ECO:0007669"/>
    <property type="project" value="TreeGrafter"/>
</dbReference>
<comment type="caution">
    <text evidence="4">The sequence shown here is derived from an EMBL/GenBank/DDBJ whole genome shotgun (WGS) entry which is preliminary data.</text>
</comment>
<dbReference type="InterPro" id="IPR036573">
    <property type="entry name" value="CBM_sf_5/12"/>
</dbReference>
<keyword evidence="2" id="KW-0119">Carbohydrate metabolism</keyword>
<evidence type="ECO:0000313" key="4">
    <source>
        <dbReference type="EMBL" id="KAG2211023.1"/>
    </source>
</evidence>
<dbReference type="SUPFAM" id="SSF51055">
    <property type="entry name" value="Carbohydrate binding domain"/>
    <property type="match status" value="1"/>
</dbReference>
<dbReference type="GO" id="GO:0008061">
    <property type="term" value="F:chitin binding"/>
    <property type="evidence" value="ECO:0007669"/>
    <property type="project" value="InterPro"/>
</dbReference>
<dbReference type="SMART" id="SM00495">
    <property type="entry name" value="ChtBD3"/>
    <property type="match status" value="1"/>
</dbReference>
<dbReference type="PANTHER" id="PTHR11177">
    <property type="entry name" value="CHITINASE"/>
    <property type="match status" value="1"/>
</dbReference>
<reference evidence="4" key="1">
    <citation type="submission" date="2020-12" db="EMBL/GenBank/DDBJ databases">
        <title>Metabolic potential, ecology and presence of endohyphal bacteria is reflected in genomic diversity of Mucoromycotina.</title>
        <authorList>
            <person name="Muszewska A."/>
            <person name="Okrasinska A."/>
            <person name="Steczkiewicz K."/>
            <person name="Drgas O."/>
            <person name="Orlowska M."/>
            <person name="Perlinska-Lenart U."/>
            <person name="Aleksandrzak-Piekarczyk T."/>
            <person name="Szatraj K."/>
            <person name="Zielenkiewicz U."/>
            <person name="Pilsyk S."/>
            <person name="Malc E."/>
            <person name="Mieczkowski P."/>
            <person name="Kruszewska J.S."/>
            <person name="Biernat P."/>
            <person name="Pawlowska J."/>
        </authorList>
    </citation>
    <scope>NUCLEOTIDE SEQUENCE</scope>
    <source>
        <strain evidence="4">CBS 226.32</strain>
    </source>
</reference>
<dbReference type="PANTHER" id="PTHR11177:SF392">
    <property type="entry name" value="HAP41P"/>
    <property type="match status" value="1"/>
</dbReference>
<evidence type="ECO:0000256" key="1">
    <source>
        <dbReference type="ARBA" id="ARBA00022801"/>
    </source>
</evidence>
<evidence type="ECO:0000259" key="3">
    <source>
        <dbReference type="PROSITE" id="PS51910"/>
    </source>
</evidence>
<evidence type="ECO:0000256" key="2">
    <source>
        <dbReference type="ARBA" id="ARBA00023277"/>
    </source>
</evidence>
<dbReference type="CDD" id="cd12215">
    <property type="entry name" value="ChiC_BD"/>
    <property type="match status" value="1"/>
</dbReference>
<dbReference type="InterPro" id="IPR050314">
    <property type="entry name" value="Glycosyl_Hydrlase_18"/>
</dbReference>
<dbReference type="Gene3D" id="3.10.50.10">
    <property type="match status" value="1"/>
</dbReference>
<keyword evidence="5" id="KW-1185">Reference proteome</keyword>
<dbReference type="Gene3D" id="2.10.10.20">
    <property type="entry name" value="Carbohydrate-binding module superfamily 5/12"/>
    <property type="match status" value="1"/>
</dbReference>
<evidence type="ECO:0000313" key="5">
    <source>
        <dbReference type="Proteomes" id="UP000650833"/>
    </source>
</evidence>
<dbReference type="InterPro" id="IPR029070">
    <property type="entry name" value="Chitinase_insertion_sf"/>
</dbReference>
<dbReference type="Pfam" id="PF02839">
    <property type="entry name" value="CBM_5_12"/>
    <property type="match status" value="1"/>
</dbReference>
<dbReference type="InterPro" id="IPR011583">
    <property type="entry name" value="Chitinase_II/V-like_cat"/>
</dbReference>
<gene>
    <name evidence="4" type="ORF">INT46_010930</name>
</gene>
<dbReference type="SMART" id="SM00636">
    <property type="entry name" value="Glyco_18"/>
    <property type="match status" value="1"/>
</dbReference>
<dbReference type="GO" id="GO:0005576">
    <property type="term" value="C:extracellular region"/>
    <property type="evidence" value="ECO:0007669"/>
    <property type="project" value="InterPro"/>
</dbReference>
<dbReference type="AlphaFoldDB" id="A0A8H7RI84"/>
<keyword evidence="1" id="KW-0378">Hydrolase</keyword>
<organism evidence="4 5">
    <name type="scientific">Mucor plumbeus</name>
    <dbReference type="NCBI Taxonomy" id="97098"/>
    <lineage>
        <taxon>Eukaryota</taxon>
        <taxon>Fungi</taxon>
        <taxon>Fungi incertae sedis</taxon>
        <taxon>Mucoromycota</taxon>
        <taxon>Mucoromycotina</taxon>
        <taxon>Mucoromycetes</taxon>
        <taxon>Mucorales</taxon>
        <taxon>Mucorineae</taxon>
        <taxon>Mucoraceae</taxon>
        <taxon>Mucor</taxon>
    </lineage>
</organism>
<dbReference type="GO" id="GO:0005975">
    <property type="term" value="P:carbohydrate metabolic process"/>
    <property type="evidence" value="ECO:0007669"/>
    <property type="project" value="InterPro"/>
</dbReference>
<protein>
    <recommendedName>
        <fullName evidence="3">GH18 domain-containing protein</fullName>
    </recommendedName>
</protein>
<dbReference type="SUPFAM" id="SSF51445">
    <property type="entry name" value="(Trans)glycosidases"/>
    <property type="match status" value="1"/>
</dbReference>
<dbReference type="GO" id="GO:0030246">
    <property type="term" value="F:carbohydrate binding"/>
    <property type="evidence" value="ECO:0007669"/>
    <property type="project" value="InterPro"/>
</dbReference>
<proteinExistence type="predicted"/>
<dbReference type="InterPro" id="IPR003610">
    <property type="entry name" value="CBM5/12"/>
</dbReference>
<dbReference type="SUPFAM" id="SSF54556">
    <property type="entry name" value="Chitinase insertion domain"/>
    <property type="match status" value="1"/>
</dbReference>